<evidence type="ECO:0000313" key="12">
    <source>
        <dbReference type="EMBL" id="WNK20730.1"/>
    </source>
</evidence>
<dbReference type="InterPro" id="IPR009056">
    <property type="entry name" value="Cyt_c-like_dom"/>
</dbReference>
<evidence type="ECO:0000313" key="13">
    <source>
        <dbReference type="Proteomes" id="UP001301869"/>
    </source>
</evidence>
<evidence type="ECO:0000256" key="6">
    <source>
        <dbReference type="ARBA" id="ARBA00022737"/>
    </source>
</evidence>
<evidence type="ECO:0000256" key="4">
    <source>
        <dbReference type="ARBA" id="ARBA00022723"/>
    </source>
</evidence>
<evidence type="ECO:0000256" key="1">
    <source>
        <dbReference type="ARBA" id="ARBA00004236"/>
    </source>
</evidence>
<evidence type="ECO:0000256" key="9">
    <source>
        <dbReference type="PROSITE-ProRule" id="PRU00433"/>
    </source>
</evidence>
<feature type="domain" description="Cytochrome c" evidence="11">
    <location>
        <begin position="294"/>
        <end position="384"/>
    </location>
</feature>
<gene>
    <name evidence="12" type="ORF">P1P91_03365</name>
</gene>
<keyword evidence="3 9" id="KW-0349">Heme</keyword>
<keyword evidence="7 9" id="KW-0408">Iron</keyword>
<feature type="domain" description="Cytochrome c" evidence="11">
    <location>
        <begin position="169"/>
        <end position="282"/>
    </location>
</feature>
<feature type="domain" description="Cytochrome c" evidence="11">
    <location>
        <begin position="24"/>
        <end position="126"/>
    </location>
</feature>
<dbReference type="Pfam" id="PF13442">
    <property type="entry name" value="Cytochrome_CBB3"/>
    <property type="match status" value="1"/>
</dbReference>
<dbReference type="InterPro" id="IPR036909">
    <property type="entry name" value="Cyt_c-like_dom_sf"/>
</dbReference>
<name>A0ABY9Z0T5_9GAMM</name>
<dbReference type="SUPFAM" id="SSF46626">
    <property type="entry name" value="Cytochrome c"/>
    <property type="match status" value="3"/>
</dbReference>
<dbReference type="InterPro" id="IPR014353">
    <property type="entry name" value="Membr-bd_ADH_cyt_c"/>
</dbReference>
<dbReference type="PIRSF" id="PIRSF000018">
    <property type="entry name" value="Mb_ADH_cyt_c"/>
    <property type="match status" value="1"/>
</dbReference>
<dbReference type="Gene3D" id="1.10.760.10">
    <property type="entry name" value="Cytochrome c-like domain"/>
    <property type="match status" value="3"/>
</dbReference>
<keyword evidence="2" id="KW-1003">Cell membrane</keyword>
<dbReference type="InterPro" id="IPR051459">
    <property type="entry name" value="Cytochrome_c-type_DH"/>
</dbReference>
<protein>
    <submittedName>
        <fullName evidence="12">Cytochrome c</fullName>
    </submittedName>
</protein>
<dbReference type="PROSITE" id="PS51007">
    <property type="entry name" value="CYTC"/>
    <property type="match status" value="3"/>
</dbReference>
<sequence>MMIKPATVMIAVALSAHAWAADDARVEQGEYLAKASDCAACHTAPGGEPFAGGLAMPTPVGDIYTTNITPDADTGIGDYTLEQFAAALRQGQSPHGPLYPAMPYTSYTRMSDGDMEALYAYFMNGVEPVSQENRPADITWPLSMRWPLHLWKAAYLDEGEFQPDASRSEEWNRGAYLVQGPGHCGSCHTPRGIGFQQKGMDESDEAFFAGAELDGWWATSLRGDWQTGIGALSVEDIAELLKTGMGGQVSVSGSMSEVVRHSTRHLTDADRRAIAVYLKSLAPDRESLATSVEQPTQNGAELYNEYCSTCHGDDGSGYPDVTPALAGNATVNADNPSSLARIILEGTETPVAGPGQTQRLMPGYGWQLSDEQIAELITFMRSRWGNEAEPVTPDLVGERR</sequence>
<feature type="signal peptide" evidence="10">
    <location>
        <begin position="1"/>
        <end position="20"/>
    </location>
</feature>
<reference evidence="12 13" key="1">
    <citation type="submission" date="2023-03" db="EMBL/GenBank/DDBJ databases">
        <title>Halomonas sp. nov., isolated from Korean tranditional fermented seafood 'Jeotgal'.</title>
        <authorList>
            <person name="Kim B."/>
            <person name="Shin N.-R."/>
        </authorList>
    </citation>
    <scope>NUCLEOTIDE SEQUENCE [LARGE SCALE GENOMIC DNA]</scope>
    <source>
        <strain evidence="12 13">SG2L-4</strain>
    </source>
</reference>
<comment type="subcellular location">
    <subcellularLocation>
        <location evidence="1">Cell membrane</location>
    </subcellularLocation>
</comment>
<keyword evidence="13" id="KW-1185">Reference proteome</keyword>
<dbReference type="PANTHER" id="PTHR35008:SF8">
    <property type="entry name" value="ALCOHOL DEHYDROGENASE CYTOCHROME C SUBUNIT"/>
    <property type="match status" value="1"/>
</dbReference>
<organism evidence="12 13">
    <name type="scientific">Halomonas piscis</name>
    <dbReference type="NCBI Taxonomy" id="3031727"/>
    <lineage>
        <taxon>Bacteria</taxon>
        <taxon>Pseudomonadati</taxon>
        <taxon>Pseudomonadota</taxon>
        <taxon>Gammaproteobacteria</taxon>
        <taxon>Oceanospirillales</taxon>
        <taxon>Halomonadaceae</taxon>
        <taxon>Halomonas</taxon>
    </lineage>
</organism>
<evidence type="ECO:0000256" key="7">
    <source>
        <dbReference type="ARBA" id="ARBA00023004"/>
    </source>
</evidence>
<evidence type="ECO:0000256" key="5">
    <source>
        <dbReference type="ARBA" id="ARBA00022729"/>
    </source>
</evidence>
<evidence type="ECO:0000256" key="3">
    <source>
        <dbReference type="ARBA" id="ARBA00022617"/>
    </source>
</evidence>
<dbReference type="RefSeq" id="WP_311884521.1">
    <property type="nucleotide sequence ID" value="NZ_CP119391.1"/>
</dbReference>
<evidence type="ECO:0000256" key="2">
    <source>
        <dbReference type="ARBA" id="ARBA00022475"/>
    </source>
</evidence>
<evidence type="ECO:0000256" key="8">
    <source>
        <dbReference type="ARBA" id="ARBA00023136"/>
    </source>
</evidence>
<keyword evidence="6" id="KW-0677">Repeat</keyword>
<proteinExistence type="predicted"/>
<keyword evidence="4 9" id="KW-0479">Metal-binding</keyword>
<dbReference type="Proteomes" id="UP001301869">
    <property type="component" value="Chromosome"/>
</dbReference>
<evidence type="ECO:0000256" key="10">
    <source>
        <dbReference type="SAM" id="SignalP"/>
    </source>
</evidence>
<keyword evidence="8" id="KW-0472">Membrane</keyword>
<keyword evidence="5 10" id="KW-0732">Signal</keyword>
<dbReference type="EMBL" id="CP119391">
    <property type="protein sequence ID" value="WNK20730.1"/>
    <property type="molecule type" value="Genomic_DNA"/>
</dbReference>
<dbReference type="Pfam" id="PF00034">
    <property type="entry name" value="Cytochrom_C"/>
    <property type="match status" value="1"/>
</dbReference>
<accession>A0ABY9Z0T5</accession>
<feature type="chain" id="PRO_5046527408" evidence="10">
    <location>
        <begin position="21"/>
        <end position="400"/>
    </location>
</feature>
<evidence type="ECO:0000259" key="11">
    <source>
        <dbReference type="PROSITE" id="PS51007"/>
    </source>
</evidence>
<dbReference type="PANTHER" id="PTHR35008">
    <property type="entry name" value="BLL4482 PROTEIN-RELATED"/>
    <property type="match status" value="1"/>
</dbReference>